<keyword evidence="4" id="KW-0808">Transferase</keyword>
<dbReference type="PANTHER" id="PTHR45670">
    <property type="entry name" value="E3 UBIQUITIN-PROTEIN LIGASE TRIP12"/>
    <property type="match status" value="1"/>
</dbReference>
<evidence type="ECO:0000256" key="7">
    <source>
        <dbReference type="SAM" id="MobiDB-lite"/>
    </source>
</evidence>
<dbReference type="CDD" id="cd00078">
    <property type="entry name" value="HECTc"/>
    <property type="match status" value="1"/>
</dbReference>
<dbReference type="InterPro" id="IPR035983">
    <property type="entry name" value="Hect_E3_ubiquitin_ligase"/>
</dbReference>
<evidence type="ECO:0000256" key="6">
    <source>
        <dbReference type="PROSITE-ProRule" id="PRU00104"/>
    </source>
</evidence>
<dbReference type="EMBL" id="CCBQ010000045">
    <property type="protein sequence ID" value="CDO95969.1"/>
    <property type="molecule type" value="Genomic_DNA"/>
</dbReference>
<accession>A0A0A8LAL3</accession>
<dbReference type="SMART" id="SM00119">
    <property type="entry name" value="HECTc"/>
    <property type="match status" value="1"/>
</dbReference>
<dbReference type="PANTHER" id="PTHR45670:SF1">
    <property type="entry name" value="E3 UBIQUITIN-PROTEIN LIGASE HECTD1"/>
    <property type="match status" value="1"/>
</dbReference>
<evidence type="ECO:0000313" key="10">
    <source>
        <dbReference type="Proteomes" id="UP000031516"/>
    </source>
</evidence>
<gene>
    <name evidence="9" type="ORF">KLDO_g4190</name>
</gene>
<feature type="domain" description="HECT" evidence="8">
    <location>
        <begin position="1094"/>
        <end position="1452"/>
    </location>
</feature>
<organism evidence="9 10">
    <name type="scientific">Kluyveromyces dobzhanskii CBS 2104</name>
    <dbReference type="NCBI Taxonomy" id="1427455"/>
    <lineage>
        <taxon>Eukaryota</taxon>
        <taxon>Fungi</taxon>
        <taxon>Dikarya</taxon>
        <taxon>Ascomycota</taxon>
        <taxon>Saccharomycotina</taxon>
        <taxon>Saccharomycetes</taxon>
        <taxon>Saccharomycetales</taxon>
        <taxon>Saccharomycetaceae</taxon>
        <taxon>Kluyveromyces</taxon>
    </lineage>
</organism>
<evidence type="ECO:0000256" key="4">
    <source>
        <dbReference type="ARBA" id="ARBA00022679"/>
    </source>
</evidence>
<keyword evidence="10" id="KW-1185">Reference proteome</keyword>
<dbReference type="InterPro" id="IPR045322">
    <property type="entry name" value="HECTD1/TRIP12-like"/>
</dbReference>
<comment type="caution">
    <text evidence="9">The sequence shown here is derived from an EMBL/GenBank/DDBJ whole genome shotgun (WGS) entry which is preliminary data.</text>
</comment>
<feature type="compositionally biased region" description="Acidic residues" evidence="7">
    <location>
        <begin position="628"/>
        <end position="638"/>
    </location>
</feature>
<sequence length="1452" mass="163403">MSYYDGDGDYIIYEDANGSHDSDEADSGEYSYPEDEDDLEFVHHEDDDGDSDGNENEEDGEVEGEIGNAYRNSRSGDHADRISFLQDIVSRLADQRTGEAAEGGVEEGEEADSERASGRSLPDLLQELGRSEGFFGASRGNSRYHKLIENVMQAEDDPYIAMESLRELSEQLLMLNPLIADRIIPAGKLMDALVHVLSSPLLQAELELQLTACICLYNYYEMNPEMIQVSVKRDIIEILKLKLNEISYIDLAEQVLETLEFISRVHGTKILRSGTLLSCLQYLDFFTVHAQKKALSIVANSCARAKEDDFEMVSEIFPVLKQIFLNNTNSVILKPVLITLYSISGSLNKDSLSKLFDIDLVKRLLSLLSSEDLERESVLKLLGILSLLVSTNVELSKQILLDCELYKVIQNVFHPYKKSSTSAFSETLIYVPKDLLLSVTTFILLLLPTEDGQMLTAGEAKIFTFDDSKDKFIELSNQLIPCLVEIYFNTLGTRIRYTVLAALARVFSSLPHGFDVPSSSVINLISSGLISGSNAPEADLKSENGAILVALFSLVSIMMSSASDVYLPKFRKEGIPDAITSLKSRCDNEFSMKDSVEQIDDSTVETEKSKQDPVTENSSSFPVFGSDSELDDDDDEESKDSYRMEYDDMNIPEYVKPRRIQINVYGHLNPYLIMKNLSMFSSMLLELFSSNQDEVTNELSEINAIVLKMKEVDVKSDSEQYWVDFWTGVKSKLFNDVANISGFELISTGLIDSMANIFESDSTRQSLSKKSFRKVFGDKLPEFVELLQHALSSTETFAILDAGTVGNDSPSTSLIKQMKIRLVYDVSDDAAANDTIPKNLQDIVIAIHCVASLKTLDEFLKHKIAQSEFLSSIIPVTNRPTQQHNPANVVKDLDKIQFDFSLNGYPLDQTSTIYSVIFKEAMRDNSPTSSIWSSVPTFKYKKSPKRNDLRHLHVIYPDTAFEGADLKPVNGILSVIESSQHPSLSASAYINPKISAKLSRQLEEPLIVACGVLPSWVLDITRNYGFLFPFETRMHFLQNTSYGYGRLIQYWRDKLTNQHNNSSTEYSLHQLGRLTRHKLRVSRDSLFLSGIKILEKYGSSTNVLEIEYKDEEGTGLGPTLEFYSLMSKEFADKSLNMWRTNGDTDDIVNNYITGTLFPGPLLGSTDEENEKIIKLFENLGTLVARSMLDNRILDFRFNPLFFELMHKQCRDEQIDLEDLDTCLDLVGKLDVQLGRSLSFLYNNRHNDSLKDLNLFFMLPGYNIELLEGGSRIMVEPFNVQEYLIRVFDQLLGKGIERQLTAFRDGFSKSFSYSSLLILNPAELSDLFGAVAEDWSVQTLYSFIHADHGYSMDSPIITYLIDILSNFSTEEKRLFLQFITGSPKLPLGGFKNLKPKFTVVLKHPDGNISPNHCLPSVMTCANYLKLPKYSDKSVLRDRLVHAMTEGSGAFLLS</sequence>
<evidence type="ECO:0000259" key="8">
    <source>
        <dbReference type="PROSITE" id="PS50237"/>
    </source>
</evidence>
<proteinExistence type="inferred from homology"/>
<dbReference type="GO" id="GO:0061630">
    <property type="term" value="F:ubiquitin protein ligase activity"/>
    <property type="evidence" value="ECO:0007669"/>
    <property type="project" value="UniProtKB-EC"/>
</dbReference>
<name>A0A0A8LAL3_9SACH</name>
<comment type="catalytic activity">
    <reaction evidence="1">
        <text>S-ubiquitinyl-[E2 ubiquitin-conjugating enzyme]-L-cysteine + [acceptor protein]-L-lysine = [E2 ubiquitin-conjugating enzyme]-L-cysteine + N(6)-ubiquitinyl-[acceptor protein]-L-lysine.</text>
        <dbReference type="EC" id="2.3.2.26"/>
    </reaction>
</comment>
<dbReference type="OrthoDB" id="423283at2759"/>
<comment type="similarity">
    <text evidence="2">Belongs to the UPL family. K-HECT subfamily.</text>
</comment>
<feature type="region of interest" description="Disordered" evidence="7">
    <location>
        <begin position="595"/>
        <end position="641"/>
    </location>
</feature>
<dbReference type="SUPFAM" id="SSF48371">
    <property type="entry name" value="ARM repeat"/>
    <property type="match status" value="1"/>
</dbReference>
<feature type="region of interest" description="Disordered" evidence="7">
    <location>
        <begin position="1"/>
        <end position="76"/>
    </location>
</feature>
<dbReference type="EC" id="2.3.2.26" evidence="3"/>
<reference evidence="9 10" key="1">
    <citation type="submission" date="2014-03" db="EMBL/GenBank/DDBJ databases">
        <title>The genome of Kluyveromyces dobzhanskii.</title>
        <authorList>
            <person name="Nystedt B."/>
            <person name="Astrom S."/>
        </authorList>
    </citation>
    <scope>NUCLEOTIDE SEQUENCE [LARGE SCALE GENOMIC DNA]</scope>
    <source>
        <strain evidence="9 10">CBS 2104</strain>
    </source>
</reference>
<dbReference type="PROSITE" id="PS50237">
    <property type="entry name" value="HECT"/>
    <property type="match status" value="1"/>
</dbReference>
<dbReference type="GO" id="GO:0000209">
    <property type="term" value="P:protein polyubiquitination"/>
    <property type="evidence" value="ECO:0007669"/>
    <property type="project" value="TreeGrafter"/>
</dbReference>
<feature type="compositionally biased region" description="Low complexity" evidence="7">
    <location>
        <begin position="1"/>
        <end position="15"/>
    </location>
</feature>
<dbReference type="GO" id="GO:0043161">
    <property type="term" value="P:proteasome-mediated ubiquitin-dependent protein catabolic process"/>
    <property type="evidence" value="ECO:0007669"/>
    <property type="project" value="TreeGrafter"/>
</dbReference>
<feature type="compositionally biased region" description="Acidic residues" evidence="7">
    <location>
        <begin position="47"/>
        <end position="64"/>
    </location>
</feature>
<dbReference type="InterPro" id="IPR016024">
    <property type="entry name" value="ARM-type_fold"/>
</dbReference>
<evidence type="ECO:0000256" key="3">
    <source>
        <dbReference type="ARBA" id="ARBA00012485"/>
    </source>
</evidence>
<dbReference type="SUPFAM" id="SSF56204">
    <property type="entry name" value="Hect, E3 ligase catalytic domain"/>
    <property type="match status" value="1"/>
</dbReference>
<dbReference type="Proteomes" id="UP000031516">
    <property type="component" value="Unassembled WGS sequence"/>
</dbReference>
<dbReference type="GO" id="GO:0016607">
    <property type="term" value="C:nuclear speck"/>
    <property type="evidence" value="ECO:0007669"/>
    <property type="project" value="TreeGrafter"/>
</dbReference>
<dbReference type="Pfam" id="PF00632">
    <property type="entry name" value="HECT"/>
    <property type="match status" value="1"/>
</dbReference>
<dbReference type="InterPro" id="IPR000569">
    <property type="entry name" value="HECT_dom"/>
</dbReference>
<dbReference type="InterPro" id="IPR011989">
    <property type="entry name" value="ARM-like"/>
</dbReference>
<dbReference type="Gene3D" id="3.90.1750.10">
    <property type="entry name" value="Hect, E3 ligase catalytic domains"/>
    <property type="match status" value="1"/>
</dbReference>
<evidence type="ECO:0000256" key="5">
    <source>
        <dbReference type="ARBA" id="ARBA00022786"/>
    </source>
</evidence>
<evidence type="ECO:0000256" key="2">
    <source>
        <dbReference type="ARBA" id="ARBA00006331"/>
    </source>
</evidence>
<evidence type="ECO:0000313" key="9">
    <source>
        <dbReference type="EMBL" id="CDO95969.1"/>
    </source>
</evidence>
<feature type="region of interest" description="Disordered" evidence="7">
    <location>
        <begin position="95"/>
        <end position="120"/>
    </location>
</feature>
<protein>
    <recommendedName>
        <fullName evidence="3">HECT-type E3 ubiquitin transferase</fullName>
        <ecNumber evidence="3">2.3.2.26</ecNumber>
    </recommendedName>
</protein>
<dbReference type="Gene3D" id="1.25.10.10">
    <property type="entry name" value="Leucine-rich Repeat Variant"/>
    <property type="match status" value="1"/>
</dbReference>
<keyword evidence="5 6" id="KW-0833">Ubl conjugation pathway</keyword>
<dbReference type="Gene3D" id="3.30.2410.10">
    <property type="entry name" value="Hect, E3 ligase catalytic domain"/>
    <property type="match status" value="1"/>
</dbReference>
<feature type="active site" description="Glycyl thioester intermediate" evidence="6">
    <location>
        <position position="1419"/>
    </location>
</feature>
<evidence type="ECO:0000256" key="1">
    <source>
        <dbReference type="ARBA" id="ARBA00000885"/>
    </source>
</evidence>
<feature type="compositionally biased region" description="Acidic residues" evidence="7">
    <location>
        <begin position="23"/>
        <end position="39"/>
    </location>
</feature>